<gene>
    <name evidence="6" type="ORF">DSLASN_49620</name>
</gene>
<evidence type="ECO:0000313" key="7">
    <source>
        <dbReference type="Proteomes" id="UP001320148"/>
    </source>
</evidence>
<reference evidence="6 7" key="1">
    <citation type="submission" date="2021-02" db="EMBL/GenBank/DDBJ databases">
        <title>Complete genome of Desulfoluna sp. strain ASN36.</title>
        <authorList>
            <person name="Takahashi A."/>
            <person name="Kojima H."/>
            <person name="Fukui M."/>
        </authorList>
    </citation>
    <scope>NUCLEOTIDE SEQUENCE [LARGE SCALE GENOMIC DNA]</scope>
    <source>
        <strain evidence="6 7">ASN36</strain>
    </source>
</reference>
<accession>A0ABN6FBG6</accession>
<dbReference type="Pfam" id="PF03721">
    <property type="entry name" value="UDPG_MGDP_dh_N"/>
    <property type="match status" value="1"/>
</dbReference>
<protein>
    <submittedName>
        <fullName evidence="6">UDP-N-acetyl-D-galactosamine dehydrogenase</fullName>
    </submittedName>
</protein>
<dbReference type="InterPro" id="IPR008927">
    <property type="entry name" value="6-PGluconate_DH-like_C_sf"/>
</dbReference>
<dbReference type="Pfam" id="PF03720">
    <property type="entry name" value="UDPG_MGDP_dh_C"/>
    <property type="match status" value="1"/>
</dbReference>
<dbReference type="InterPro" id="IPR036220">
    <property type="entry name" value="UDP-Glc/GDP-Man_DH_C_sf"/>
</dbReference>
<dbReference type="InterPro" id="IPR036291">
    <property type="entry name" value="NAD(P)-bd_dom_sf"/>
</dbReference>
<dbReference type="PIRSF" id="PIRSF500136">
    <property type="entry name" value="UDP_ManNAc_DH"/>
    <property type="match status" value="1"/>
</dbReference>
<dbReference type="InterPro" id="IPR028359">
    <property type="entry name" value="UDP_ManNAc/GlcNAc_DH"/>
</dbReference>
<evidence type="ECO:0000256" key="2">
    <source>
        <dbReference type="ARBA" id="ARBA00023002"/>
    </source>
</evidence>
<proteinExistence type="inferred from homology"/>
<evidence type="ECO:0000259" key="5">
    <source>
        <dbReference type="SMART" id="SM00984"/>
    </source>
</evidence>
<dbReference type="EMBL" id="AP024488">
    <property type="protein sequence ID" value="BCS99330.1"/>
    <property type="molecule type" value="Genomic_DNA"/>
</dbReference>
<dbReference type="InterPro" id="IPR017476">
    <property type="entry name" value="UDP-Glc/GDP-Man"/>
</dbReference>
<dbReference type="Gene3D" id="3.40.50.720">
    <property type="entry name" value="NAD(P)-binding Rossmann-like Domain"/>
    <property type="match status" value="2"/>
</dbReference>
<dbReference type="SUPFAM" id="SSF52413">
    <property type="entry name" value="UDP-glucose/GDP-mannose dehydrogenase C-terminal domain"/>
    <property type="match status" value="1"/>
</dbReference>
<name>A0ABN6FBG6_9BACT</name>
<feature type="domain" description="UDP-glucose/GDP-mannose dehydrogenase C-terminal" evidence="5">
    <location>
        <begin position="329"/>
        <end position="429"/>
    </location>
</feature>
<dbReference type="PANTHER" id="PTHR43491">
    <property type="entry name" value="UDP-N-ACETYL-D-MANNOSAMINE DEHYDROGENASE"/>
    <property type="match status" value="1"/>
</dbReference>
<dbReference type="Proteomes" id="UP001320148">
    <property type="component" value="Chromosome"/>
</dbReference>
<dbReference type="SMART" id="SM00984">
    <property type="entry name" value="UDPG_MGDP_dh_C"/>
    <property type="match status" value="1"/>
</dbReference>
<evidence type="ECO:0000313" key="6">
    <source>
        <dbReference type="EMBL" id="BCS99330.1"/>
    </source>
</evidence>
<keyword evidence="3" id="KW-0520">NAD</keyword>
<dbReference type="SUPFAM" id="SSF51735">
    <property type="entry name" value="NAD(P)-binding Rossmann-fold domains"/>
    <property type="match status" value="1"/>
</dbReference>
<sequence length="442" mass="48433">MNKELRHILMNTNSDTNPVIAIVGLGYVGLPLALEFGKHVETIGFDIKETLVANCTKGVDYTGEVDADDFKAAVNFTATSDPSMLTKADFIIVAVPTPINEAHQPDLTPLVSSSVTVGRHMKEGAVIIYESTVFPGATEDICVPILEKESGKTWKEGFFVGYSPERINPGDKERTLTTIVKVVSGDTPGTLKKVEALYGSIITAGVHPTTTIKEAEASKVIENTQRDLNIALINELAIIFDTLGIDTLNVLEAAGTKWNFLPFRPGLVGGHCIGVDPYYLTYKAQIEGYHPEVILSGRKRNDSMGKYIAQTTVKRLMNNGCLNSDSSVAILGLTFKEDCPDLRNTRVVDIVEEFQSYGIKVQVHDPLADPVEAKHYYGLDLTSWDDILDVDAVIIATAHREYKAMPLDAFTMKLKPKGSLIDVKSVIDTDEAQRCGVDLWRL</sequence>
<dbReference type="NCBIfam" id="TIGR03026">
    <property type="entry name" value="NDP-sugDHase"/>
    <property type="match status" value="1"/>
</dbReference>
<dbReference type="RefSeq" id="WP_236890669.1">
    <property type="nucleotide sequence ID" value="NZ_AP024488.1"/>
</dbReference>
<dbReference type="PIRSF" id="PIRSF000124">
    <property type="entry name" value="UDPglc_GDPman_dh"/>
    <property type="match status" value="1"/>
</dbReference>
<evidence type="ECO:0000256" key="3">
    <source>
        <dbReference type="ARBA" id="ARBA00023027"/>
    </source>
</evidence>
<dbReference type="InterPro" id="IPR014026">
    <property type="entry name" value="UDP-Glc/GDP-Man_DH_dimer"/>
</dbReference>
<keyword evidence="7" id="KW-1185">Reference proteome</keyword>
<dbReference type="InterPro" id="IPR001732">
    <property type="entry name" value="UDP-Glc/GDP-Man_DH_N"/>
</dbReference>
<dbReference type="PANTHER" id="PTHR43491:SF2">
    <property type="entry name" value="UDP-N-ACETYL-D-MANNOSAMINE DEHYDROGENASE"/>
    <property type="match status" value="1"/>
</dbReference>
<keyword evidence="2" id="KW-0560">Oxidoreductase</keyword>
<dbReference type="SUPFAM" id="SSF48179">
    <property type="entry name" value="6-phosphogluconate dehydrogenase C-terminal domain-like"/>
    <property type="match status" value="1"/>
</dbReference>
<dbReference type="Pfam" id="PF00984">
    <property type="entry name" value="UDPG_MGDP_dh"/>
    <property type="match status" value="1"/>
</dbReference>
<evidence type="ECO:0000256" key="1">
    <source>
        <dbReference type="ARBA" id="ARBA00006601"/>
    </source>
</evidence>
<evidence type="ECO:0000256" key="4">
    <source>
        <dbReference type="PIRNR" id="PIRNR000124"/>
    </source>
</evidence>
<comment type="similarity">
    <text evidence="1 4">Belongs to the UDP-glucose/GDP-mannose dehydrogenase family.</text>
</comment>
<dbReference type="InterPro" id="IPR014027">
    <property type="entry name" value="UDP-Glc/GDP-Man_DH_C"/>
</dbReference>
<organism evidence="6 7">
    <name type="scientific">Desulfoluna limicola</name>
    <dbReference type="NCBI Taxonomy" id="2810562"/>
    <lineage>
        <taxon>Bacteria</taxon>
        <taxon>Pseudomonadati</taxon>
        <taxon>Thermodesulfobacteriota</taxon>
        <taxon>Desulfobacteria</taxon>
        <taxon>Desulfobacterales</taxon>
        <taxon>Desulfolunaceae</taxon>
        <taxon>Desulfoluna</taxon>
    </lineage>
</organism>